<evidence type="ECO:0000256" key="1">
    <source>
        <dbReference type="SAM" id="MobiDB-lite"/>
    </source>
</evidence>
<feature type="region of interest" description="Disordered" evidence="1">
    <location>
        <begin position="1"/>
        <end position="20"/>
    </location>
</feature>
<reference evidence="2" key="1">
    <citation type="submission" date="2022-11" db="EMBL/GenBank/DDBJ databases">
        <title>Centuries of genome instability and evolution in soft-shell clam transmissible cancer (bioRxiv).</title>
        <authorList>
            <person name="Hart S.F.M."/>
            <person name="Yonemitsu M.A."/>
            <person name="Giersch R.M."/>
            <person name="Beal B.F."/>
            <person name="Arriagada G."/>
            <person name="Davis B.W."/>
            <person name="Ostrander E.A."/>
            <person name="Goff S.P."/>
            <person name="Metzger M.J."/>
        </authorList>
    </citation>
    <scope>NUCLEOTIDE SEQUENCE</scope>
    <source>
        <strain evidence="2">MELC-2E11</strain>
        <tissue evidence="2">Siphon/mantle</tissue>
    </source>
</reference>
<evidence type="ECO:0000313" key="3">
    <source>
        <dbReference type="Proteomes" id="UP001164746"/>
    </source>
</evidence>
<organism evidence="2 3">
    <name type="scientific">Mya arenaria</name>
    <name type="common">Soft-shell clam</name>
    <dbReference type="NCBI Taxonomy" id="6604"/>
    <lineage>
        <taxon>Eukaryota</taxon>
        <taxon>Metazoa</taxon>
        <taxon>Spiralia</taxon>
        <taxon>Lophotrochozoa</taxon>
        <taxon>Mollusca</taxon>
        <taxon>Bivalvia</taxon>
        <taxon>Autobranchia</taxon>
        <taxon>Heteroconchia</taxon>
        <taxon>Euheterodonta</taxon>
        <taxon>Imparidentia</taxon>
        <taxon>Neoheterodontei</taxon>
        <taxon>Myida</taxon>
        <taxon>Myoidea</taxon>
        <taxon>Myidae</taxon>
        <taxon>Mya</taxon>
    </lineage>
</organism>
<sequence length="223" mass="24958">MSIRTRLFEDSPVSDVTSGSPWDEIAAMLTPCQTVNESLDSGIGSSAELSIKLPSRRRHRSIRSGDVKRSLFSGKRPADSEVDDSPAVKKVRGEDIQTIEKDIIHAVERLETCDLLPSRRRHRSIRSGDVKRSLFSGKRPADSEVDDSPAVKKVRGEDIQTIEKDIIHAVERLETCDLRPADSEVDDSPAVKKVRGEDIQTIEKDIIHAVERLETCDLFFVKK</sequence>
<keyword evidence="3" id="KW-1185">Reference proteome</keyword>
<feature type="region of interest" description="Disordered" evidence="1">
    <location>
        <begin position="54"/>
        <end position="87"/>
    </location>
</feature>
<dbReference type="EMBL" id="CP111014">
    <property type="protein sequence ID" value="WAQ98456.1"/>
    <property type="molecule type" value="Genomic_DNA"/>
</dbReference>
<dbReference type="Proteomes" id="UP001164746">
    <property type="component" value="Chromosome 3"/>
</dbReference>
<gene>
    <name evidence="2" type="ORF">MAR_022829</name>
</gene>
<accession>A0ABY7DND8</accession>
<name>A0ABY7DND8_MYAAR</name>
<evidence type="ECO:0000313" key="2">
    <source>
        <dbReference type="EMBL" id="WAQ98456.1"/>
    </source>
</evidence>
<proteinExistence type="predicted"/>
<protein>
    <submittedName>
        <fullName evidence="2">Uncharacterized protein</fullName>
    </submittedName>
</protein>